<keyword evidence="4" id="KW-1185">Reference proteome</keyword>
<dbReference type="PANTHER" id="PTHR41786:SF1">
    <property type="entry name" value="6-HYDROXYMETHYLPTERIN DIPHOSPHOKINASE MPTE-LIKE DOMAIN-CONTAINING PROTEIN"/>
    <property type="match status" value="1"/>
</dbReference>
<feature type="domain" description="6-hydroxymethylpterin diphosphokinase MptE-like" evidence="1">
    <location>
        <begin position="200"/>
        <end position="376"/>
    </location>
</feature>
<reference evidence="3 4" key="1">
    <citation type="submission" date="2022-04" db="EMBL/GenBank/DDBJ databases">
        <title>Gracilibacillus sp. isolated from saltern.</title>
        <authorList>
            <person name="Won M."/>
            <person name="Lee C.-M."/>
            <person name="Woen H.-Y."/>
            <person name="Kwon S.-W."/>
        </authorList>
    </citation>
    <scope>NUCLEOTIDE SEQUENCE [LARGE SCALE GENOMIC DNA]</scope>
    <source>
        <strain evidence="3 4">SSWR10-1</strain>
    </source>
</reference>
<dbReference type="PANTHER" id="PTHR41786">
    <property type="entry name" value="MOTILITY ACCESSORY FACTOR MAF"/>
    <property type="match status" value="1"/>
</dbReference>
<name>A0ABY4EW77_9BACI</name>
<gene>
    <name evidence="3" type="ORF">MUN88_20045</name>
</gene>
<dbReference type="InterPro" id="IPR045376">
    <property type="entry name" value="Maf_N"/>
</dbReference>
<accession>A0ABY4EW77</accession>
<sequence length="608" mass="70596">MLIDNKNFLRINQRQLLNKVIATINDSDKVLVENTKKGLPTLKIKLGSRYNYIHSKYDPISEANRIVERFELEEKKQHILIFGLGLGYHIEALTKMYPNLSFTIYEPEMDVLSTMLDTISLVDKFGRSKITFITKDNLENKINKLQATYNHNIQIFTLPFYEKHYKEELDALYEIMVKSLKSEKSRLATNVSFQKRWMINAIKNSPKMIDTPNILKDVDKNHFNGKSAIIVAAGPSLNYELANLKHIKKHGLAYIFSVGSAINTLIENNIYPDAICTYDPQAHNYKVIEKVKERKINTIPMIFGSTVGFETLDNYEGPLLHMITSQDSLAPLLFKENGHLDFIYDAPSIALVTYQMLTALGFNTIYLVGQNLSFQNRVRYAEGIEYDKEITSEEMLFTIKDVNDNDILTNDGYNRMRQQLESYIKDTPNVEVYNTTINGAKIEGTTFLPLENVIKDHLVKEKQVNAEWFKFESNYNIDKICSNIEHLKRSKREFEQLLKEINSVVQKIREGNQRSTESTEKNFTRFDKKFKNIKNNKFYLTILSPMIRVQSETLAVKSKTIKFENNINKKTTNFLSAFGLFLKELDQVFKEIEPYIDELFDHIEMKRG</sequence>
<evidence type="ECO:0000313" key="3">
    <source>
        <dbReference type="EMBL" id="UOQ48301.1"/>
    </source>
</evidence>
<evidence type="ECO:0000259" key="2">
    <source>
        <dbReference type="Pfam" id="PF20157"/>
    </source>
</evidence>
<organism evidence="3 4">
    <name type="scientific">Gracilibacillus caseinilyticus</name>
    <dbReference type="NCBI Taxonomy" id="2932256"/>
    <lineage>
        <taxon>Bacteria</taxon>
        <taxon>Bacillati</taxon>
        <taxon>Bacillota</taxon>
        <taxon>Bacilli</taxon>
        <taxon>Bacillales</taxon>
        <taxon>Bacillaceae</taxon>
        <taxon>Gracilibacillus</taxon>
    </lineage>
</organism>
<protein>
    <submittedName>
        <fullName evidence="3">DUF115 domain-containing protein</fullName>
    </submittedName>
</protein>
<feature type="domain" description="Glycosyltransferase Maf N-terminal" evidence="2">
    <location>
        <begin position="66"/>
        <end position="181"/>
    </location>
</feature>
<dbReference type="Pfam" id="PF20157">
    <property type="entry name" value="Maf_flag10_N"/>
    <property type="match status" value="1"/>
</dbReference>
<dbReference type="InterPro" id="IPR002826">
    <property type="entry name" value="MptE-like"/>
</dbReference>
<dbReference type="EMBL" id="CP095072">
    <property type="protein sequence ID" value="UOQ48301.1"/>
    <property type="molecule type" value="Genomic_DNA"/>
</dbReference>
<dbReference type="Proteomes" id="UP000831782">
    <property type="component" value="Chromosome"/>
</dbReference>
<dbReference type="Pfam" id="PF01973">
    <property type="entry name" value="MptE-like"/>
    <property type="match status" value="1"/>
</dbReference>
<evidence type="ECO:0000313" key="4">
    <source>
        <dbReference type="Proteomes" id="UP000831782"/>
    </source>
</evidence>
<dbReference type="RefSeq" id="WP_244718620.1">
    <property type="nucleotide sequence ID" value="NZ_CP095072.1"/>
</dbReference>
<proteinExistence type="predicted"/>
<evidence type="ECO:0000259" key="1">
    <source>
        <dbReference type="Pfam" id="PF01973"/>
    </source>
</evidence>